<feature type="signal peptide" evidence="2">
    <location>
        <begin position="1"/>
        <end position="23"/>
    </location>
</feature>
<dbReference type="Gene3D" id="3.40.190.10">
    <property type="entry name" value="Periplasmic binding protein-like II"/>
    <property type="match status" value="2"/>
</dbReference>
<dbReference type="SUPFAM" id="SSF53850">
    <property type="entry name" value="Periplasmic binding protein-like II"/>
    <property type="match status" value="1"/>
</dbReference>
<dbReference type="NCBIfam" id="TIGR02122">
    <property type="entry name" value="TRAP_TAXI"/>
    <property type="match status" value="1"/>
</dbReference>
<evidence type="ECO:0000313" key="3">
    <source>
        <dbReference type="EMBL" id="RWX46579.1"/>
    </source>
</evidence>
<dbReference type="PANTHER" id="PTHR42941">
    <property type="entry name" value="SLL1037 PROTEIN"/>
    <property type="match status" value="1"/>
</dbReference>
<evidence type="ECO:0000256" key="2">
    <source>
        <dbReference type="SAM" id="SignalP"/>
    </source>
</evidence>
<accession>A0A444J0D3</accession>
<feature type="compositionally biased region" description="Basic residues" evidence="1">
    <location>
        <begin position="325"/>
        <end position="335"/>
    </location>
</feature>
<dbReference type="EMBL" id="MTKO01000060">
    <property type="protein sequence ID" value="RWX46579.1"/>
    <property type="molecule type" value="Genomic_DNA"/>
</dbReference>
<sequence length="335" mass="37168">MNSLKSYKLFAAFVFFISTVSTFSPTLAATEMGIVTGGTKGTYIQIGYDISKLVKQKGIYLNVEPSNGSLDNIADVYERKDVQLGIVQSDVLASIRSSGDEQLFNIAKQIRMIFPLYNEEVHILASRSIKSFSDLKGKIVAIGSKGSGTALTASLLFEIAGVTPSETKHVDAKKALMLLRSEVIDAMFYISGYPVSLFSNIYTENLHLLPITDKRIAEHYVPSIIPAGTYSWQKKPVKTFAVKAVLMSYGYDESHQNCKNVGEIGRIIYDNEGWLKKNGHAKWEHVDLDAKLAGWEQYKCVTNAIQDIKKAQQEDSDNDTSVKNLLRKKVSNTSN</sequence>
<evidence type="ECO:0000256" key="1">
    <source>
        <dbReference type="SAM" id="MobiDB-lite"/>
    </source>
</evidence>
<dbReference type="InterPro" id="IPR011852">
    <property type="entry name" value="TRAP_TAXI"/>
</dbReference>
<dbReference type="PANTHER" id="PTHR42941:SF1">
    <property type="entry name" value="SLL1037 PROTEIN"/>
    <property type="match status" value="1"/>
</dbReference>
<keyword evidence="4" id="KW-1185">Reference proteome</keyword>
<organism evidence="3 4">
    <name type="scientific">Candidatus Electrothrix aarhusensis</name>
    <dbReference type="NCBI Taxonomy" id="1859131"/>
    <lineage>
        <taxon>Bacteria</taxon>
        <taxon>Pseudomonadati</taxon>
        <taxon>Thermodesulfobacteriota</taxon>
        <taxon>Desulfobulbia</taxon>
        <taxon>Desulfobulbales</taxon>
        <taxon>Desulfobulbaceae</taxon>
        <taxon>Candidatus Electrothrix</taxon>
    </lineage>
</organism>
<keyword evidence="2" id="KW-0732">Signal</keyword>
<protein>
    <recommendedName>
        <fullName evidence="5">TRAP transporter solute receptor, TAXI family</fullName>
    </recommendedName>
</protein>
<feature type="region of interest" description="Disordered" evidence="1">
    <location>
        <begin position="314"/>
        <end position="335"/>
    </location>
</feature>
<evidence type="ECO:0008006" key="5">
    <source>
        <dbReference type="Google" id="ProtNLM"/>
    </source>
</evidence>
<dbReference type="Pfam" id="PF16868">
    <property type="entry name" value="NMT1_3"/>
    <property type="match status" value="1"/>
</dbReference>
<name>A0A444J0D3_9BACT</name>
<proteinExistence type="predicted"/>
<reference evidence="3 4" key="1">
    <citation type="submission" date="2017-01" db="EMBL/GenBank/DDBJ databases">
        <title>The cable genome- insights into the physiology and evolution of filamentous bacteria capable of sulfide oxidation via long distance electron transfer.</title>
        <authorList>
            <person name="Schreiber L."/>
            <person name="Bjerg J.T."/>
            <person name="Boggild A."/>
            <person name="Van De Vossenberg J."/>
            <person name="Meysman F."/>
            <person name="Nielsen L.P."/>
            <person name="Schramm A."/>
            <person name="Kjeldsen K.U."/>
        </authorList>
    </citation>
    <scope>NUCLEOTIDE SEQUENCE [LARGE SCALE GENOMIC DNA]</scope>
    <source>
        <strain evidence="3">MCF</strain>
    </source>
</reference>
<dbReference type="Proteomes" id="UP000287853">
    <property type="component" value="Unassembled WGS sequence"/>
</dbReference>
<gene>
    <name evidence="3" type="ORF">H206_00275</name>
</gene>
<feature type="chain" id="PRO_5019469772" description="TRAP transporter solute receptor, TAXI family" evidence="2">
    <location>
        <begin position="24"/>
        <end position="335"/>
    </location>
</feature>
<comment type="caution">
    <text evidence="3">The sequence shown here is derived from an EMBL/GenBank/DDBJ whole genome shotgun (WGS) entry which is preliminary data.</text>
</comment>
<evidence type="ECO:0000313" key="4">
    <source>
        <dbReference type="Proteomes" id="UP000287853"/>
    </source>
</evidence>
<dbReference type="AlphaFoldDB" id="A0A444J0D3"/>